<dbReference type="SMART" id="SM01121">
    <property type="entry name" value="Dak1_2"/>
    <property type="match status" value="1"/>
</dbReference>
<dbReference type="InterPro" id="IPR033470">
    <property type="entry name" value="FakA-like_C"/>
</dbReference>
<dbReference type="GO" id="GO:0004371">
    <property type="term" value="F:glycerone kinase activity"/>
    <property type="evidence" value="ECO:0007669"/>
    <property type="project" value="InterPro"/>
</dbReference>
<dbReference type="Pfam" id="PF21645">
    <property type="entry name" value="FakA-like_M"/>
    <property type="match status" value="1"/>
</dbReference>
<evidence type="ECO:0000313" key="3">
    <source>
        <dbReference type="Proteomes" id="UP000285278"/>
    </source>
</evidence>
<dbReference type="InterPro" id="IPR048394">
    <property type="entry name" value="FakA-like_M"/>
</dbReference>
<evidence type="ECO:0000313" key="2">
    <source>
        <dbReference type="EMBL" id="RIX34907.1"/>
    </source>
</evidence>
<reference evidence="2 3" key="1">
    <citation type="submission" date="2018-09" db="EMBL/GenBank/DDBJ databases">
        <title>Optimization and identification of Corynebacterium falsenii FN1-14 from fish paste.</title>
        <authorList>
            <person name="Daroonpunt R."/>
            <person name="Tanasupawat S."/>
        </authorList>
    </citation>
    <scope>NUCLEOTIDE SEQUENCE [LARGE SCALE GENOMIC DNA]</scope>
    <source>
        <strain evidence="2 3">FN1-14</strain>
    </source>
</reference>
<comment type="caution">
    <text evidence="2">The sequence shown here is derived from an EMBL/GenBank/DDBJ whole genome shotgun (WGS) entry which is preliminary data.</text>
</comment>
<protein>
    <submittedName>
        <fullName evidence="2">DAK2 domain-containing protein</fullName>
    </submittedName>
</protein>
<dbReference type="Pfam" id="PF13684">
    <property type="entry name" value="FakA-like_C"/>
    <property type="match status" value="1"/>
</dbReference>
<dbReference type="PANTHER" id="PTHR33434">
    <property type="entry name" value="DEGV DOMAIN-CONTAINING PROTEIN DR_1986-RELATED"/>
    <property type="match status" value="1"/>
</dbReference>
<dbReference type="RefSeq" id="WP_119664758.1">
    <property type="nucleotide sequence ID" value="NZ_QXJK01000005.1"/>
</dbReference>
<dbReference type="STRING" id="1451189.CFAL_06725"/>
<organism evidence="2 3">
    <name type="scientific">Corynebacterium falsenii</name>
    <dbReference type="NCBI Taxonomy" id="108486"/>
    <lineage>
        <taxon>Bacteria</taxon>
        <taxon>Bacillati</taxon>
        <taxon>Actinomycetota</taxon>
        <taxon>Actinomycetes</taxon>
        <taxon>Mycobacteriales</taxon>
        <taxon>Corynebacteriaceae</taxon>
        <taxon>Corynebacterium</taxon>
    </lineage>
</organism>
<name>A0A418Q722_9CORY</name>
<dbReference type="GO" id="GO:0006071">
    <property type="term" value="P:glycerol metabolic process"/>
    <property type="evidence" value="ECO:0007669"/>
    <property type="project" value="InterPro"/>
</dbReference>
<evidence type="ECO:0000259" key="1">
    <source>
        <dbReference type="PROSITE" id="PS51480"/>
    </source>
</evidence>
<dbReference type="InterPro" id="IPR004007">
    <property type="entry name" value="DhaL_dom"/>
</dbReference>
<gene>
    <name evidence="2" type="ORF">D3M95_06285</name>
</gene>
<dbReference type="PROSITE" id="PS51480">
    <property type="entry name" value="DHAL"/>
    <property type="match status" value="1"/>
</dbReference>
<dbReference type="Pfam" id="PF02734">
    <property type="entry name" value="Dak2"/>
    <property type="match status" value="1"/>
</dbReference>
<dbReference type="SMART" id="SM01120">
    <property type="entry name" value="Dak2"/>
    <property type="match status" value="1"/>
</dbReference>
<keyword evidence="3" id="KW-1185">Reference proteome</keyword>
<dbReference type="Gene3D" id="1.25.40.340">
    <property type="match status" value="1"/>
</dbReference>
<dbReference type="PANTHER" id="PTHR33434:SF4">
    <property type="entry name" value="PHOSPHATASE PROTEIN"/>
    <property type="match status" value="1"/>
</dbReference>
<sequence>MAENLDGPLIVQWARRAAKGLREKQSEINSLNVFPIPDSDTGSNMAHTMTEACESSESVDEHNTAEVTAALASGAVRGARGNSGVVLSQVLRALADTAARGPVNGAAVAAMLRQAGGFVRSAISSPVEGTVVSVLDAAARGAAAGKESLRDSVARALASAEEALENTPSQLPVLAKAGVVDAGGRGLVVILQALYDVLDTAEGVDAEGTHSSTDAGTDAPVHARSCELEVMFFFEAEPSSDAVAELREFLEDHGNSVIIGPISDSEATVHVHTRAAGPIIEKAFSLGTVTRLRIEVLPERDVDQEQLPAIPIIALTNAKGVAAVFEKAGAVSLTWNNDQEADHQALEDALSQTGSGNVAILTNGFDTSGLAATDRRLDIIDTKALVGGLAALAVHDPAAEWDDNVEEMLDAVAAQRSVSCSAEALEQTLNELLADGGELVTILWSGPDMNTQRIEEVKETFTELYPDLLIDAYQADGLGAGDTAVQIGVE</sequence>
<dbReference type="InterPro" id="IPR050270">
    <property type="entry name" value="DegV_domain_contain"/>
</dbReference>
<dbReference type="InterPro" id="IPR036117">
    <property type="entry name" value="DhaL_dom_sf"/>
</dbReference>
<dbReference type="Proteomes" id="UP000285278">
    <property type="component" value="Unassembled WGS sequence"/>
</dbReference>
<dbReference type="EMBL" id="QXJK01000005">
    <property type="protein sequence ID" value="RIX34907.1"/>
    <property type="molecule type" value="Genomic_DNA"/>
</dbReference>
<dbReference type="SUPFAM" id="SSF101473">
    <property type="entry name" value="DhaL-like"/>
    <property type="match status" value="1"/>
</dbReference>
<feature type="domain" description="DhaL" evidence="1">
    <location>
        <begin position="8"/>
        <end position="196"/>
    </location>
</feature>
<proteinExistence type="predicted"/>
<dbReference type="AlphaFoldDB" id="A0A418Q722"/>
<accession>A0A418Q722</accession>
<dbReference type="OrthoDB" id="9760324at2"/>